<organism evidence="4 5">
    <name type="scientific">Rhizobium etli bv. mimosae str. IE4771</name>
    <dbReference type="NCBI Taxonomy" id="1432050"/>
    <lineage>
        <taxon>Bacteria</taxon>
        <taxon>Pseudomonadati</taxon>
        <taxon>Pseudomonadota</taxon>
        <taxon>Alphaproteobacteria</taxon>
        <taxon>Hyphomicrobiales</taxon>
        <taxon>Rhizobiaceae</taxon>
        <taxon>Rhizobium/Agrobacterium group</taxon>
        <taxon>Rhizobium</taxon>
    </lineage>
</organism>
<reference evidence="4 5" key="1">
    <citation type="submission" date="2013-12" db="EMBL/GenBank/DDBJ databases">
        <title>Complete genome sequence of Rhizobium etli bv. mimosae IE4771.</title>
        <authorList>
            <person name="Bustos P."/>
            <person name="Santamaria R.I."/>
            <person name="Lozano L."/>
            <person name="Ormeno-Orrillo E."/>
            <person name="Rogel M.A."/>
            <person name="Romero D."/>
            <person name="Cevallos M.A."/>
            <person name="Martinez-Romero E."/>
            <person name="Gonzalez V."/>
        </authorList>
    </citation>
    <scope>NUCLEOTIDE SEQUENCE [LARGE SCALE GENOMIC DNA]</scope>
    <source>
        <strain evidence="4 5">IE4771</strain>
        <plasmid evidence="5">Plasmid pRetIE4771b</plasmid>
    </source>
</reference>
<dbReference type="SUPFAM" id="SSF51971">
    <property type="entry name" value="Nucleotide-binding domain"/>
    <property type="match status" value="1"/>
</dbReference>
<keyword evidence="2" id="KW-0560">Oxidoreductase</keyword>
<evidence type="ECO:0000259" key="3">
    <source>
        <dbReference type="Pfam" id="PF01266"/>
    </source>
</evidence>
<comment type="cofactor">
    <cofactor evidence="1">
        <name>pyridoxal 5'-phosphate</name>
        <dbReference type="ChEBI" id="CHEBI:597326"/>
    </cofactor>
</comment>
<evidence type="ECO:0000313" key="5">
    <source>
        <dbReference type="Proteomes" id="UP000027180"/>
    </source>
</evidence>
<dbReference type="PRINTS" id="PR00992">
    <property type="entry name" value="ALARACEMASE"/>
</dbReference>
<dbReference type="KEGG" id="rei:IE4771_PB00272"/>
<dbReference type="Proteomes" id="UP000027180">
    <property type="component" value="Plasmid pRetIE4771b"/>
</dbReference>
<dbReference type="InterPro" id="IPR009006">
    <property type="entry name" value="Ala_racemase/Decarboxylase_C"/>
</dbReference>
<dbReference type="InterPro" id="IPR000821">
    <property type="entry name" value="Ala_racemase"/>
</dbReference>
<dbReference type="EMBL" id="CP006988">
    <property type="protein sequence ID" value="AIC30000.1"/>
    <property type="molecule type" value="Genomic_DNA"/>
</dbReference>
<gene>
    <name evidence="4" type="ORF">IE4771_PB00272</name>
</gene>
<evidence type="ECO:0000256" key="2">
    <source>
        <dbReference type="ARBA" id="ARBA00023002"/>
    </source>
</evidence>
<evidence type="ECO:0000256" key="1">
    <source>
        <dbReference type="ARBA" id="ARBA00001933"/>
    </source>
</evidence>
<feature type="domain" description="FAD dependent oxidoreductase" evidence="3">
    <location>
        <begin position="147"/>
        <end position="193"/>
    </location>
</feature>
<dbReference type="Pfam" id="PF01266">
    <property type="entry name" value="DAO"/>
    <property type="match status" value="1"/>
</dbReference>
<geneLocation type="plasmid" evidence="4 5">
    <name>pRetIE4771b</name>
</geneLocation>
<protein>
    <submittedName>
        <fullName evidence="4">Alanine racemase domain-containing protein</fullName>
    </submittedName>
</protein>
<dbReference type="GO" id="GO:0006522">
    <property type="term" value="P:alanine metabolic process"/>
    <property type="evidence" value="ECO:0007669"/>
    <property type="project" value="InterPro"/>
</dbReference>
<dbReference type="InterPro" id="IPR006076">
    <property type="entry name" value="FAD-dep_OxRdtase"/>
</dbReference>
<proteinExistence type="predicted"/>
<evidence type="ECO:0000313" key="4">
    <source>
        <dbReference type="EMBL" id="AIC30000.1"/>
    </source>
</evidence>
<sequence>MDNLVLAKHAGAGLEGVGATGCLTFDLGALCRTYEKLASIATPGGAAAVVKAAEIRRIAYEFAGFNISFANSGGVFLGDAYHDVLTRPGIALYGGAPTAREPNPMEPLVGLEVAVVQTRTVRAGTKVGYSGVHVIEGEARLAAGDLRSGLRPITPDGTPVIGPTTISSLYLNTGHGTLGWTMSTGSARVISDLVSGRKPEIDATELAVARYA</sequence>
<dbReference type="Gene3D" id="2.40.37.10">
    <property type="entry name" value="Lyase, Ornithine Decarboxylase, Chain A, domain 1"/>
    <property type="match status" value="1"/>
</dbReference>
<dbReference type="InterPro" id="IPR036188">
    <property type="entry name" value="FAD/NAD-bd_sf"/>
</dbReference>
<name>A0A060ID70_RHIET</name>
<dbReference type="GO" id="GO:0008784">
    <property type="term" value="F:alanine racemase activity"/>
    <property type="evidence" value="ECO:0007669"/>
    <property type="project" value="InterPro"/>
</dbReference>
<dbReference type="AlphaFoldDB" id="A0A060ID70"/>
<dbReference type="GO" id="GO:0016491">
    <property type="term" value="F:oxidoreductase activity"/>
    <property type="evidence" value="ECO:0007669"/>
    <property type="project" value="UniProtKB-KW"/>
</dbReference>
<dbReference type="HOGENOM" id="CLU_007884_9_3_5"/>
<dbReference type="Gene3D" id="3.50.50.60">
    <property type="entry name" value="FAD/NAD(P)-binding domain"/>
    <property type="match status" value="1"/>
</dbReference>
<accession>A0A060ID70</accession>
<keyword evidence="4" id="KW-0614">Plasmid</keyword>